<dbReference type="RefSeq" id="XP_012188397.1">
    <property type="nucleotide sequence ID" value="XM_012333007.1"/>
</dbReference>
<dbReference type="GO" id="GO:0030150">
    <property type="term" value="P:protein import into mitochondrial matrix"/>
    <property type="evidence" value="ECO:0007669"/>
    <property type="project" value="TreeGrafter"/>
</dbReference>
<dbReference type="FunFam" id="3.10.450.240:FF:000002">
    <property type="entry name" value="Mitochondrial import inner membrane translocase subunit TIM44"/>
    <property type="match status" value="1"/>
</dbReference>
<dbReference type="EMBL" id="DF238786">
    <property type="protein sequence ID" value="GAC94810.1"/>
    <property type="molecule type" value="Genomic_DNA"/>
</dbReference>
<sequence length="764" mass="84076">MAFHTTLPRTASKHISSYGSVLDRFIVNHATTLSATSTKSTPSASSSSSSSTSSSSSAASLFEPTKSPTTALWSPPRYSLRRQSVLLKQAALTSQLSLLPPSPKSTRLTQRLQRLTRSLDFEQISSQYQYIPSTSPAVPVRPTSLSQRPIKPSQRFTVQEKEAALQHARQQVKDVGPYAGRAKVFKGSRVDKDKARRKETSVILLPQTLIMVRATSSTASAVRVYLSSRALNATIAPRRAAIASPFPSSSSLRTFTTTRPRFDSPRSPFAVFVETLKAELRKNQELQENMRQLSGDVGKMQDSETMKAMRDAYERARIITSIKENPKLQAAADALRKSGGQVGDAVGATLKQMEESELIKGLGAISSRLARGLEDSTAPIRRTEAYKQLSETLTEAFDDGGSALRIFVDKDKDAAEVRRIKREARLRKIGRPMPSKDVDSKEAAEEVLKSYALKDEIEAAEAEAAAKAAEQQAAAGAKAADGADTQTPQEEEPPASESAQSTTPPGTEDSAPSSSSSSKAPPKKPAGYAVRIRSVTENASAGQALVLRPEPAYKQAWSSFKSSNPLFRRLSDLSEAYHESENPVIERVRTVTDWFSSLFEENDFARVTRQMKLLDPSFTLESFQRDLREYVVPELIDAYHSAARHLLRQWCGEATFNLLMATVDPYLSKGFIPEGRLLDLKQVEILQAKVLDNNVPVLVVSFTSQELMFFKDPKTGEVKAGSEERPELCRYAMVLTRVEEELDNEVTGGWKVVELARRGQAAYL</sequence>
<name>R9P9R7_PSEHS</name>
<dbReference type="Pfam" id="PF04280">
    <property type="entry name" value="Tim44"/>
    <property type="match status" value="1"/>
</dbReference>
<dbReference type="GO" id="GO:0051087">
    <property type="term" value="F:protein-folding chaperone binding"/>
    <property type="evidence" value="ECO:0007669"/>
    <property type="project" value="TreeGrafter"/>
</dbReference>
<feature type="region of interest" description="Disordered" evidence="14">
    <location>
        <begin position="36"/>
        <end position="74"/>
    </location>
</feature>
<keyword evidence="6" id="KW-0067">ATP-binding</keyword>
<dbReference type="SUPFAM" id="SSF54427">
    <property type="entry name" value="NTF2-like"/>
    <property type="match status" value="1"/>
</dbReference>
<evidence type="ECO:0000256" key="3">
    <source>
        <dbReference type="ARBA" id="ARBA00022448"/>
    </source>
</evidence>
<feature type="coiled-coil region" evidence="13">
    <location>
        <begin position="273"/>
        <end position="303"/>
    </location>
</feature>
<evidence type="ECO:0000256" key="12">
    <source>
        <dbReference type="ARBA" id="ARBA00074309"/>
    </source>
</evidence>
<keyword evidence="8" id="KW-0809">Transit peptide</keyword>
<dbReference type="Pfam" id="PF18126">
    <property type="entry name" value="Mitoc_mL59"/>
    <property type="match status" value="1"/>
</dbReference>
<evidence type="ECO:0000256" key="8">
    <source>
        <dbReference type="ARBA" id="ARBA00022946"/>
    </source>
</evidence>
<evidence type="ECO:0000256" key="14">
    <source>
        <dbReference type="SAM" id="MobiDB-lite"/>
    </source>
</evidence>
<reference evidence="17" key="1">
    <citation type="journal article" date="2013" name="Genome Announc.">
        <title>Draft genome sequence of the basidiomycetous yeast-like fungus Pseudozyma hubeiensis SY62, which produces an abundant amount of the biosurfactant mannosylerythritol lipids.</title>
        <authorList>
            <person name="Konishi M."/>
            <person name="Hatada Y."/>
            <person name="Horiuchi J."/>
        </authorList>
    </citation>
    <scope>NUCLEOTIDE SEQUENCE [LARGE SCALE GENOMIC DNA]</scope>
    <source>
        <strain evidence="17">SY62</strain>
    </source>
</reference>
<keyword evidence="4" id="KW-0547">Nucleotide-binding</keyword>
<dbReference type="InterPro" id="IPR032710">
    <property type="entry name" value="NTF2-like_dom_sf"/>
</dbReference>
<dbReference type="eggNOG" id="KOG2580">
    <property type="taxonomic scope" value="Eukaryota"/>
</dbReference>
<comment type="subcellular location">
    <subcellularLocation>
        <location evidence="1">Mitochondrion inner membrane</location>
        <topology evidence="1">Peripheral membrane protein</topology>
    </subcellularLocation>
</comment>
<dbReference type="PANTHER" id="PTHR10721">
    <property type="entry name" value="MITOCHONDRIAL IMPORT INNER MEMBRANE TRANSLOCASE SUBUNIT TIM44"/>
    <property type="match status" value="1"/>
</dbReference>
<gene>
    <name evidence="16" type="ORF">PHSY_002383</name>
</gene>
<accession>R9P9R7</accession>
<feature type="compositionally biased region" description="Low complexity" evidence="14">
    <location>
        <begin position="471"/>
        <end position="488"/>
    </location>
</feature>
<feature type="compositionally biased region" description="Low complexity" evidence="14">
    <location>
        <begin position="510"/>
        <end position="520"/>
    </location>
</feature>
<dbReference type="InterPro" id="IPR040922">
    <property type="entry name" value="Ribosomal_mL59_dom"/>
</dbReference>
<keyword evidence="11" id="KW-0472">Membrane</keyword>
<feature type="compositionally biased region" description="Low complexity" evidence="14">
    <location>
        <begin position="36"/>
        <end position="60"/>
    </location>
</feature>
<evidence type="ECO:0000256" key="1">
    <source>
        <dbReference type="ARBA" id="ARBA00004637"/>
    </source>
</evidence>
<evidence type="ECO:0000256" key="7">
    <source>
        <dbReference type="ARBA" id="ARBA00022927"/>
    </source>
</evidence>
<feature type="region of interest" description="Disordered" evidence="14">
    <location>
        <begin position="471"/>
        <end position="527"/>
    </location>
</feature>
<dbReference type="SMART" id="SM00978">
    <property type="entry name" value="Tim44"/>
    <property type="match status" value="1"/>
</dbReference>
<dbReference type="Gene3D" id="3.10.450.240">
    <property type="match status" value="1"/>
</dbReference>
<evidence type="ECO:0000256" key="4">
    <source>
        <dbReference type="ARBA" id="ARBA00022741"/>
    </source>
</evidence>
<feature type="domain" description="Tim44-like" evidence="15">
    <location>
        <begin position="604"/>
        <end position="757"/>
    </location>
</feature>
<keyword evidence="3" id="KW-0813">Transport</keyword>
<evidence type="ECO:0000256" key="10">
    <source>
        <dbReference type="ARBA" id="ARBA00023128"/>
    </source>
</evidence>
<dbReference type="Proteomes" id="UP000014071">
    <property type="component" value="Unassembled WGS sequence"/>
</dbReference>
<evidence type="ECO:0000259" key="15">
    <source>
        <dbReference type="SMART" id="SM00978"/>
    </source>
</evidence>
<dbReference type="STRING" id="1305764.R9P9R7"/>
<evidence type="ECO:0000313" key="17">
    <source>
        <dbReference type="Proteomes" id="UP000014071"/>
    </source>
</evidence>
<evidence type="ECO:0000256" key="6">
    <source>
        <dbReference type="ARBA" id="ARBA00022840"/>
    </source>
</evidence>
<proteinExistence type="inferred from homology"/>
<dbReference type="GeneID" id="24107676"/>
<keyword evidence="9" id="KW-0811">Translocation</keyword>
<keyword evidence="13" id="KW-0175">Coiled coil</keyword>
<evidence type="ECO:0000313" key="16">
    <source>
        <dbReference type="EMBL" id="GAC94810.1"/>
    </source>
</evidence>
<dbReference type="GO" id="GO:0005743">
    <property type="term" value="C:mitochondrial inner membrane"/>
    <property type="evidence" value="ECO:0007669"/>
    <property type="project" value="UniProtKB-SubCell"/>
</dbReference>
<dbReference type="InterPro" id="IPR007379">
    <property type="entry name" value="Tim44-like_dom"/>
</dbReference>
<keyword evidence="7" id="KW-0653">Protein transport</keyword>
<organism evidence="16 17">
    <name type="scientific">Pseudozyma hubeiensis (strain SY62)</name>
    <name type="common">Yeast</name>
    <dbReference type="NCBI Taxonomy" id="1305764"/>
    <lineage>
        <taxon>Eukaryota</taxon>
        <taxon>Fungi</taxon>
        <taxon>Dikarya</taxon>
        <taxon>Basidiomycota</taxon>
        <taxon>Ustilaginomycotina</taxon>
        <taxon>Ustilaginomycetes</taxon>
        <taxon>Ustilaginales</taxon>
        <taxon>Ustilaginaceae</taxon>
        <taxon>Pseudozyma</taxon>
    </lineage>
</organism>
<comment type="similarity">
    <text evidence="2">Belongs to the Tim44 family.</text>
</comment>
<evidence type="ECO:0000256" key="2">
    <source>
        <dbReference type="ARBA" id="ARBA00009597"/>
    </source>
</evidence>
<dbReference type="InterPro" id="IPR039544">
    <property type="entry name" value="Tim44-like"/>
</dbReference>
<keyword evidence="10" id="KW-0496">Mitochondrion</keyword>
<evidence type="ECO:0000256" key="13">
    <source>
        <dbReference type="SAM" id="Coils"/>
    </source>
</evidence>
<keyword evidence="17" id="KW-1185">Reference proteome</keyword>
<dbReference type="OrthoDB" id="10265990at2759"/>
<keyword evidence="5" id="KW-0999">Mitochondrion inner membrane</keyword>
<dbReference type="PANTHER" id="PTHR10721:SF1">
    <property type="entry name" value="MITOCHONDRIAL IMPORT INNER MEMBRANE TRANSLOCASE SUBUNIT TIM44"/>
    <property type="match status" value="1"/>
</dbReference>
<evidence type="ECO:0000256" key="5">
    <source>
        <dbReference type="ARBA" id="ARBA00022792"/>
    </source>
</evidence>
<dbReference type="HOGENOM" id="CLU_020932_2_0_1"/>
<evidence type="ECO:0000256" key="11">
    <source>
        <dbReference type="ARBA" id="ARBA00023136"/>
    </source>
</evidence>
<dbReference type="AlphaFoldDB" id="R9P9R7"/>
<protein>
    <recommendedName>
        <fullName evidence="12">Mitochondrial import inner membrane translocase subunit TIM44</fullName>
    </recommendedName>
</protein>
<dbReference type="GO" id="GO:0005524">
    <property type="term" value="F:ATP binding"/>
    <property type="evidence" value="ECO:0007669"/>
    <property type="project" value="UniProtKB-KW"/>
</dbReference>
<evidence type="ECO:0000256" key="9">
    <source>
        <dbReference type="ARBA" id="ARBA00023010"/>
    </source>
</evidence>